<evidence type="ECO:0000313" key="1">
    <source>
        <dbReference type="EMBL" id="QBD74661.1"/>
    </source>
</evidence>
<organism evidence="1 2">
    <name type="scientific">Ktedonosporobacter rubrisoli</name>
    <dbReference type="NCBI Taxonomy" id="2509675"/>
    <lineage>
        <taxon>Bacteria</taxon>
        <taxon>Bacillati</taxon>
        <taxon>Chloroflexota</taxon>
        <taxon>Ktedonobacteria</taxon>
        <taxon>Ktedonobacterales</taxon>
        <taxon>Ktedonosporobacteraceae</taxon>
        <taxon>Ktedonosporobacter</taxon>
    </lineage>
</organism>
<name>A0A4V0YY17_KTERU</name>
<reference evidence="1 2" key="1">
    <citation type="submission" date="2019-01" db="EMBL/GenBank/DDBJ databases">
        <title>Ktedonosporobacter rubrisoli SCAWS-G2.</title>
        <authorList>
            <person name="Huang Y."/>
            <person name="Yan B."/>
        </authorList>
    </citation>
    <scope>NUCLEOTIDE SEQUENCE [LARGE SCALE GENOMIC DNA]</scope>
    <source>
        <strain evidence="1 2">SCAWS-G2</strain>
    </source>
</reference>
<protein>
    <submittedName>
        <fullName evidence="1">Uncharacterized protein</fullName>
    </submittedName>
</protein>
<keyword evidence="2" id="KW-1185">Reference proteome</keyword>
<dbReference type="RefSeq" id="WP_129885260.1">
    <property type="nucleotide sequence ID" value="NZ_CP035758.1"/>
</dbReference>
<evidence type="ECO:0000313" key="2">
    <source>
        <dbReference type="Proteomes" id="UP000290365"/>
    </source>
</evidence>
<accession>A0A4V0YY17</accession>
<dbReference type="KEGG" id="kbs:EPA93_01105"/>
<dbReference type="Proteomes" id="UP000290365">
    <property type="component" value="Chromosome"/>
</dbReference>
<proteinExistence type="predicted"/>
<gene>
    <name evidence="1" type="ORF">EPA93_01105</name>
</gene>
<dbReference type="EMBL" id="CP035758">
    <property type="protein sequence ID" value="QBD74661.1"/>
    <property type="molecule type" value="Genomic_DNA"/>
</dbReference>
<sequence length="102" mass="11465">MGRWYSHTPCGQAFAQIFAQWTWNIRLERGQQLAPTELRTTEFAPAHEVEKFSANILAPEAVPTPPVTYGLPQWAYPLLRMASLVLRLLCSLMARCGAPPII</sequence>
<dbReference type="AlphaFoldDB" id="A0A4V0YY17"/>